<protein>
    <submittedName>
        <fullName evidence="2">(northern house mosquito) hypothetical protein</fullName>
    </submittedName>
</protein>
<organism evidence="2">
    <name type="scientific">Culex pipiens</name>
    <name type="common">House mosquito</name>
    <dbReference type="NCBI Taxonomy" id="7175"/>
    <lineage>
        <taxon>Eukaryota</taxon>
        <taxon>Metazoa</taxon>
        <taxon>Ecdysozoa</taxon>
        <taxon>Arthropoda</taxon>
        <taxon>Hexapoda</taxon>
        <taxon>Insecta</taxon>
        <taxon>Pterygota</taxon>
        <taxon>Neoptera</taxon>
        <taxon>Endopterygota</taxon>
        <taxon>Diptera</taxon>
        <taxon>Nematocera</taxon>
        <taxon>Culicoidea</taxon>
        <taxon>Culicidae</taxon>
        <taxon>Culicinae</taxon>
        <taxon>Culicini</taxon>
        <taxon>Culex</taxon>
        <taxon>Culex</taxon>
    </lineage>
</organism>
<reference evidence="2" key="1">
    <citation type="submission" date="2021-05" db="EMBL/GenBank/DDBJ databases">
        <authorList>
            <person name="Alioto T."/>
            <person name="Alioto T."/>
            <person name="Gomez Garrido J."/>
        </authorList>
    </citation>
    <scope>NUCLEOTIDE SEQUENCE</scope>
</reference>
<feature type="compositionally biased region" description="Basic residues" evidence="1">
    <location>
        <begin position="65"/>
        <end position="75"/>
    </location>
</feature>
<dbReference type="AlphaFoldDB" id="A0A8D8AC54"/>
<feature type="region of interest" description="Disordered" evidence="1">
    <location>
        <begin position="63"/>
        <end position="87"/>
    </location>
</feature>
<evidence type="ECO:0000313" key="2">
    <source>
        <dbReference type="EMBL" id="CAG6451731.1"/>
    </source>
</evidence>
<accession>A0A8D8AC54</accession>
<name>A0A8D8AC54_CULPI</name>
<evidence type="ECO:0000256" key="1">
    <source>
        <dbReference type="SAM" id="MobiDB-lite"/>
    </source>
</evidence>
<dbReference type="EMBL" id="HBUE01019042">
    <property type="protein sequence ID" value="CAG6451731.1"/>
    <property type="molecule type" value="Transcribed_RNA"/>
</dbReference>
<proteinExistence type="predicted"/>
<sequence>MISIAMTIELSTSQNKNIFQSSCNLVQTKSTENACLQAGRLPERVPAVSGRAGGQAGFVADAGSRVRRGHHRRLHHPDQLQNRTAQSAPVPAGCLPAVFRPAEVLCPVQDEGSERAFADERARGVAVLQLPTARGSV</sequence>